<organism evidence="1 3">
    <name type="scientific">Pseudoalteromonas phenolica</name>
    <dbReference type="NCBI Taxonomy" id="161398"/>
    <lineage>
        <taxon>Bacteria</taxon>
        <taxon>Pseudomonadati</taxon>
        <taxon>Pseudomonadota</taxon>
        <taxon>Gammaproteobacteria</taxon>
        <taxon>Alteromonadales</taxon>
        <taxon>Pseudoalteromonadaceae</taxon>
        <taxon>Pseudoalteromonas</taxon>
    </lineage>
</organism>
<dbReference type="RefSeq" id="WP_138634565.1">
    <property type="nucleotide sequence ID" value="NZ_PNEC01000062.1"/>
</dbReference>
<sequence length="73" mass="8940">MQLKVDLRAYKCPQMFVQFRFNLKQAEQEFHSIRFIYENSQRIDDILAFLNTKQYKFVHCHNTDSFSYIEVNL</sequence>
<name>A0A4Q7IKC5_9GAMM</name>
<protein>
    <submittedName>
        <fullName evidence="1">Uncharacterized protein</fullName>
    </submittedName>
</protein>
<dbReference type="Proteomes" id="UP000291338">
    <property type="component" value="Unassembled WGS sequence"/>
</dbReference>
<dbReference type="Gene3D" id="3.30.110.40">
    <property type="entry name" value="TusA-like domain"/>
    <property type="match status" value="1"/>
</dbReference>
<reference evidence="1 3" key="2">
    <citation type="submission" date="2018-01" db="EMBL/GenBank/DDBJ databases">
        <title>Co-occurrence of chitin degradation, pigmentation and bioactivity in marine Pseudoalteromonas.</title>
        <authorList>
            <person name="Paulsen S."/>
            <person name="Gram L."/>
            <person name="Machado H."/>
        </authorList>
    </citation>
    <scope>NUCLEOTIDE SEQUENCE [LARGE SCALE GENOMIC DNA]</scope>
    <source>
        <strain evidence="1 3">S3898</strain>
    </source>
</reference>
<dbReference type="EMBL" id="PPSX01000071">
    <property type="protein sequence ID" value="RZQ51899.1"/>
    <property type="molecule type" value="Genomic_DNA"/>
</dbReference>
<evidence type="ECO:0000313" key="3">
    <source>
        <dbReference type="Proteomes" id="UP000291338"/>
    </source>
</evidence>
<evidence type="ECO:0000313" key="2">
    <source>
        <dbReference type="EMBL" id="TMP77985.1"/>
    </source>
</evidence>
<dbReference type="InterPro" id="IPR036868">
    <property type="entry name" value="TusA-like_sf"/>
</dbReference>
<evidence type="ECO:0000313" key="1">
    <source>
        <dbReference type="EMBL" id="RZQ51899.1"/>
    </source>
</evidence>
<reference evidence="2" key="4">
    <citation type="submission" date="2019-09" db="EMBL/GenBank/DDBJ databases">
        <title>Co-occurence of chitin degradation, pigmentation and bioactivity in marine Pseudoalteromonas.</title>
        <authorList>
            <person name="Sonnenschein E.C."/>
            <person name="Bech P.K."/>
        </authorList>
    </citation>
    <scope>NUCLEOTIDE SEQUENCE</scope>
    <source>
        <strain evidence="2">S1189</strain>
    </source>
</reference>
<reference evidence="4" key="3">
    <citation type="submission" date="2019-06" db="EMBL/GenBank/DDBJ databases">
        <title>Co-occurence of chitin degradation, pigmentation and bioactivity in marine Pseudoalteromonas.</title>
        <authorList>
            <person name="Sonnenschein E.C."/>
            <person name="Bech P.K."/>
        </authorList>
    </citation>
    <scope>NUCLEOTIDE SEQUENCE [LARGE SCALE GENOMIC DNA]</scope>
    <source>
        <strain evidence="4">S1189</strain>
    </source>
</reference>
<dbReference type="EMBL" id="PNCM01000047">
    <property type="protein sequence ID" value="TMP77985.1"/>
    <property type="molecule type" value="Genomic_DNA"/>
</dbReference>
<dbReference type="Proteomes" id="UP000307362">
    <property type="component" value="Unassembled WGS sequence"/>
</dbReference>
<comment type="caution">
    <text evidence="1">The sequence shown here is derived from an EMBL/GenBank/DDBJ whole genome shotgun (WGS) entry which is preliminary data.</text>
</comment>
<evidence type="ECO:0000313" key="4">
    <source>
        <dbReference type="Proteomes" id="UP000307362"/>
    </source>
</evidence>
<gene>
    <name evidence="1" type="ORF">C1E23_17045</name>
    <name evidence="2" type="ORF">CWB73_18360</name>
</gene>
<reference evidence="2 4" key="1">
    <citation type="submission" date="2017-12" db="EMBL/GenBank/DDBJ databases">
        <authorList>
            <person name="Paulsen S."/>
            <person name="Gram L.K."/>
        </authorList>
    </citation>
    <scope>NUCLEOTIDE SEQUENCE [LARGE SCALE GENOMIC DNA]</scope>
    <source>
        <strain evidence="2 4">S1189</strain>
    </source>
</reference>
<dbReference type="AlphaFoldDB" id="A0A4Q7IKC5"/>
<accession>A0A4Q7IKC5</accession>
<proteinExistence type="predicted"/>